<dbReference type="InterPro" id="IPR007861">
    <property type="entry name" value="DNA_mismatch_repair_MutS_clamp"/>
</dbReference>
<dbReference type="SUPFAM" id="SSF48371">
    <property type="entry name" value="ARM repeat"/>
    <property type="match status" value="3"/>
</dbReference>
<evidence type="ECO:0000313" key="8">
    <source>
        <dbReference type="Proteomes" id="UP000284657"/>
    </source>
</evidence>
<dbReference type="PANTHER" id="PTHR17695">
    <property type="entry name" value="SMALL SUBUNIT PROCESSOME COMPONENT 20 HOMOLOG"/>
    <property type="match status" value="1"/>
</dbReference>
<dbReference type="InterPro" id="IPR011430">
    <property type="entry name" value="UTP20_N"/>
</dbReference>
<dbReference type="Pfam" id="PF05190">
    <property type="entry name" value="MutS_IV"/>
    <property type="match status" value="1"/>
</dbReference>
<dbReference type="SUPFAM" id="SSF48334">
    <property type="entry name" value="DNA repair protein MutS, domain III"/>
    <property type="match status" value="1"/>
</dbReference>
<dbReference type="FunFam" id="1.10.1420.10:FF:000003">
    <property type="entry name" value="DNA mismatch repair protein"/>
    <property type="match status" value="1"/>
</dbReference>
<dbReference type="InterPro" id="IPR027417">
    <property type="entry name" value="P-loop_NTPase"/>
</dbReference>
<dbReference type="InterPro" id="IPR021133">
    <property type="entry name" value="HEAT_type_2"/>
</dbReference>
<dbReference type="InterPro" id="IPR000432">
    <property type="entry name" value="DNA_mismatch_repair_MutS_C"/>
</dbReference>
<dbReference type="GO" id="GO:0030686">
    <property type="term" value="C:90S preribosome"/>
    <property type="evidence" value="ECO:0007669"/>
    <property type="project" value="TreeGrafter"/>
</dbReference>
<dbReference type="InterPro" id="IPR007696">
    <property type="entry name" value="DNA_mismatch_repair_MutS_core"/>
</dbReference>
<feature type="compositionally biased region" description="Acidic residues" evidence="5">
    <location>
        <begin position="3551"/>
        <end position="3571"/>
    </location>
</feature>
<evidence type="ECO:0000313" key="7">
    <source>
        <dbReference type="EMBL" id="RLN64517.1"/>
    </source>
</evidence>
<feature type="compositionally biased region" description="Basic and acidic residues" evidence="5">
    <location>
        <begin position="2575"/>
        <end position="2593"/>
    </location>
</feature>
<dbReference type="Proteomes" id="UP000284657">
    <property type="component" value="Unassembled WGS sequence"/>
</dbReference>
<evidence type="ECO:0000256" key="2">
    <source>
        <dbReference type="ARBA" id="ARBA00022840"/>
    </source>
</evidence>
<dbReference type="InterPro" id="IPR011989">
    <property type="entry name" value="ARM-like"/>
</dbReference>
<protein>
    <recommendedName>
        <fullName evidence="6">DNA mismatch repair proteins mutS family domain-containing protein</fullName>
    </recommendedName>
</protein>
<dbReference type="Pfam" id="PF23099">
    <property type="entry name" value="UTP20_C"/>
    <property type="match status" value="1"/>
</dbReference>
<dbReference type="Pfam" id="PF05192">
    <property type="entry name" value="MutS_III"/>
    <property type="match status" value="1"/>
</dbReference>
<dbReference type="Gene3D" id="1.25.10.10">
    <property type="entry name" value="Leucine-rich Repeat Variant"/>
    <property type="match status" value="1"/>
</dbReference>
<dbReference type="Gene3D" id="3.40.50.300">
    <property type="entry name" value="P-loop containing nucleotide triphosphate hydrolases"/>
    <property type="match status" value="1"/>
</dbReference>
<dbReference type="GO" id="GO:0006298">
    <property type="term" value="P:mismatch repair"/>
    <property type="evidence" value="ECO:0007669"/>
    <property type="project" value="InterPro"/>
</dbReference>
<sequence>MGDHDDDEVQEVLEEAQGEVALQIRNEKHLKQIGVAVRRPRTRASCVKGQANEDIKQWELVLYAFSDSSELANLESLLVQLAPSTCYLPADLEQTQSVGDSKKVHALLQTHGVANVYTKKQVFSDVSGLETNVGRLLGTSTMAEYKDVLTAPLAAGSMACLIDALGLMADADTFGCYTLAEGNLSSAMQLDSAAIWSLNLLPEPNSATSGVTRFGGSVLEILNRGKTPMGRRLLERWIRQPLLDVEQIETRQSLVQLFVNDTSLRMELLDECMKALPDLGRLAISLERKKHAKITDLVSVYDAAVGAMPRILKLLKGTDADGDADGDEAVAKLVATKFTAPLEKVVADLEGYTDLVKEVVDLDSRPTLVVNAKHDTELQALREEWDGILADIEEEHRNALNTIGGDIKCEKDKVRGFAFRVVNKKEEAKLSKLPYVHICQVLVSGVQFTTTKLKALATNYRQVRAEYEQRQSHLLNAAIDVASTYVPVLEAATATLAELDVLLGFAHAACHAGSGYCRPTLKKDDNCVVLTGARHPCVELQDGVDFIPNDYNFEREKSRFQLVTGPNMGGKSTYIRQLGTIAVMAQIGSFVPAEVARLPVFDKLLVRVGAGDLQQRGVSTFMLEMLEASAILHKATEQSLVIIDELGRGTSTYDGFGLAWAISEYLLTKARSMCLFATHFHELTSLQQEHPQGFVNKHVTAVASDRAITMVYQVRDGPCMESFGVHVASMAGFPESVLECARRKSQELEGFERAVGSQQCTSGDASPSKRLAEADASQNGEPPIKKARASFLPAFAALPLDKMAPAEALSAPLSPKRHSSASVTMEPPPAKKRRHRFQKVEERVSNLQTELTLHAKTAGAIDEASTLTFKEELSLQAELTTLDSFQNLFRNIQSLVTTTPQLLHHLPKVVKRLQTELKEARDDAADLVVQRQRLVPVLKLVTALARELGKEFYPHFAGVLPLVVAVIDTKDPELSTQVFKTLTMVFNYLRVQLLADMDSVHKCYFPLLGHPREFVRNFAAQTLAVLLRRLESPKAMRKYLRAFLTALVRGSGRNDEILKNGSAKLMFALVKNVNHGFHSRMREVFLFLLGSFRPKTETETVDETELEQQEAVFEIVEQTCGLMMKHTDPDHSGDMLEYLVLVVTKVTTLRREKDGVPTEADDLYLSRALNLLLNFFISRFGKLVSGASNSDDVRVPSVHKVCTSLVSPETKVLISRNRALRNVLMNTFEVVWRLYPAEDTVISSQIKSIFDVVADENDQLYWQQKMLDFVDKVLQSSHVTVHFVETFLLPNALKFGLDTLAKTDIGAFSSLLCKLGNYVAEHEYDISESAYIVPSNSNSRRWLLSFKDINASADAFLLEAGRDVFKKCFENKHDTEALAVSWTFCKSLELVRVDDKKLIGFLTPLVTKCDKQLKSEASTSAFATLRAELWQVQQVSRYKTNSTQLTIAYVEQAILGKEASFTTLSTLLTLIDMEPETYQHEVLATEALPSVANSLFATLRSPAHALRLVTLQLLARFKRLEFMDTGEATLSGPCDLLDVSVELERACENVSVATEREVMRLLTRVKILCRSPQTPELYKKIALSHLHGLYHVKFSIIWPHIADAVETAARQNFNDFWPCISAELLAASIRHEDQNGRRDEGSNVPSEHNGIIKEFERVCMLERGEVPASSATDAATHHTLLWKGMGKFADLVEAKTKFMVPLFLTFLRDQYRNIYTDELNANRLDEIDQALLKLEETSGNADAASPTWRTPVEYQGLTTKTVRGKFVDQLKLFSTFRNMKGAYAQQLLHELFFDLLMKSDEVVSKLALQCLYAFGSKALVSYKTQLNRLVDSSSFREELTSFKVGDGEGVVLREHRGELLPILLRLLYSKCVSKKGRNNGDTVAARRAAILSYLASLETPELASFVELVVRAFGVTIETPEVVAEGASSTVGVVESVPAVAHVQPSRILGFLNLLEDLINQLGVKLAAFVPQIADVLLAILQTSITSKEDDDSAMVGDGDKEEDGNSLETAGSKRKATDASSTLDILSTSTSMKKQIRMLTYRRLAELIDTFDTLVSLQPWVVALLETSHEAIMHLPNAVVGADKASALLEMLVATGRADRARQWLPEPLVLSVITCLSAGLTSTSSSPSRGITPEILDAVLQFMDSLLDGDEYLLGENDEDESMATAKEGSRTLLVRHIPFVLEQFVLRFQAKAARYASDRYAGSSKKELAFLCRLSHHLNNSKGDVAIAAHDLFQLLLPFLLRNHQTTPKDKDNLLEVLANLVPKLSEPKKHVLAFARLLAPGPNCIADREPRQKLVAVFTALGAHPALKDIAPVAELLEELNAYDSKRIEETDYERRLIALNRINTTRFAGFTDETHLLAPLVAQCLQKLSAEIGKEKMQKQNDDVTSPVLNALESLVMPCIRASLRSTNENARPDLVLARNKEDPEADIFYNITHIQAHRRRRALQRLGALMDDMATKANAQGEKQAEVDGEPLWFSNSTVNGIILPLVLHFVYETHAKSQESLRSEAAACVGSAAGLLGWSHYLALLRRLLKSIDGHVEMESAIILSICSAIDHFHFEAPGVATQWQSSESRKEQKDRKHEPTTEDKTNGVPSKVQDNMETQVLPMLYSYLFKGVDSKKSSKPKDDDGESSSLSGETVSVRVPLALAIVKVLRRLRADTFHRELPKLLLRFANILKSKDEAVRVSARSTLVKIAVELGARFLLPIVEELRHTLRDGYMVHVLSFTVHALLEKLPDMLQADGECGLPRKPQSLLLLPKDKQQEAQQEGAFASPLDACVPILMEMLTAELFQGMTTIGEAAEAAAGGVERKSAHKSKMKEARSSSGRSLDSLELLARSLPFLPNPSIHAVVSALVQRFQVTDAGAQATAALQEAFKRVALGLAKNPAVEPSYVFLYAYNVLSSSLESFRPTSEREKEQYAAGGSNTELVTSWLVSEKSAAATKLLAARVNARDAARVTMQQQVTGFDKLRQQQQMRTKKQRREEAAALAAESTAHLKELLNFGVFLVFSFLRRSGSVKDQDGDEKKSSSVSLAPAQLIDPLVPLLMRCTGEARSDRATINSLKCLGSLLPRQQQLPALRVARTPLVDRLFKILQKAGAATRNEMVQTCYRTLTSLLKQQQGLELAQQGTPQDSKSEALRLTESQLRVLLSFLRADLDEQDHQNATFALLKAIVNSRLVISEVYDVMMRVGELLVQSDGPGARANCASIYLTFVLEYPLGNKRLLRHLKFLVDNLSYDHATGRSAVLEALRALLSKLPQDLVNTRSQFFFLPLVLRLANDEAVECRDLSKTVLTTLVRRLGNKELNESVLLLGNWWAQATKSDAADAVKLLGTAAQVTTLVLETRPEFFERTVPQVLQAARTALERSLRELQTVEESNQVQWQPVYHVCTALTAFSDHLTGPFEVWLEDSKSKNAFLDVVVLPLLQYPHAWVRLAATKLLTSYLRRRRANTLVFAAPVKRLAADAAKQLRNGALYLQRPGRMFAWASAICKLLEAPSLNDELASEILTAMPFLCEAMEALPDIPQDVTAITVDAITSIDKVKTDVGAEATEEEEAATSEDKEETNEDEAELQHREEEEKEEERAKARTPIGWLLTRLSYVARGSKCSNEVQAVVFKLFAALLHNHDTAFAQQYVVQFINPLYRASSKLEELQAQQEQMKLQQQQRSRQGYKNRRSGPAPEPVALPESALLAQEVLQLLESKLGATPFLEAYSFVQRKMAAAKAARKLQRRTEAVSDPQRAAQRRMQKNEQKRHTKQMRKRKHAVLKGSTSAAVRPTKVLRPGAE</sequence>
<evidence type="ECO:0000259" key="6">
    <source>
        <dbReference type="PROSITE" id="PS00486"/>
    </source>
</evidence>
<feature type="region of interest" description="Disordered" evidence="5">
    <location>
        <begin position="1990"/>
        <end position="2016"/>
    </location>
</feature>
<dbReference type="InterPro" id="IPR046523">
    <property type="entry name" value="UTP20_dom"/>
</dbReference>
<organism evidence="7 8">
    <name type="scientific">Phytophthora kernoviae</name>
    <dbReference type="NCBI Taxonomy" id="325452"/>
    <lineage>
        <taxon>Eukaryota</taxon>
        <taxon>Sar</taxon>
        <taxon>Stramenopiles</taxon>
        <taxon>Oomycota</taxon>
        <taxon>Peronosporomycetes</taxon>
        <taxon>Peronosporales</taxon>
        <taxon>Peronosporaceae</taxon>
        <taxon>Phytophthora</taxon>
    </lineage>
</organism>
<feature type="compositionally biased region" description="Basic residues" evidence="5">
    <location>
        <begin position="3754"/>
        <end position="3766"/>
    </location>
</feature>
<dbReference type="Pfam" id="PF07539">
    <property type="entry name" value="UTP20_N"/>
    <property type="match status" value="1"/>
</dbReference>
<feature type="region of interest" description="Disordered" evidence="5">
    <location>
        <begin position="3545"/>
        <end position="3587"/>
    </location>
</feature>
<feature type="repeat" description="HEAT" evidence="4">
    <location>
        <begin position="3272"/>
        <end position="3310"/>
    </location>
</feature>
<evidence type="ECO:0000256" key="1">
    <source>
        <dbReference type="ARBA" id="ARBA00022741"/>
    </source>
</evidence>
<feature type="compositionally biased region" description="Basic and acidic residues" evidence="5">
    <location>
        <begin position="3572"/>
        <end position="3587"/>
    </location>
</feature>
<dbReference type="InterPro" id="IPR036678">
    <property type="entry name" value="MutS_con_dom_sf"/>
</dbReference>
<dbReference type="Gene3D" id="1.10.1420.10">
    <property type="match status" value="2"/>
</dbReference>
<dbReference type="GO" id="GO:0030983">
    <property type="term" value="F:mismatched DNA binding"/>
    <property type="evidence" value="ECO:0007669"/>
    <property type="project" value="InterPro"/>
</dbReference>
<feature type="region of interest" description="Disordered" evidence="5">
    <location>
        <begin position="3656"/>
        <end position="3684"/>
    </location>
</feature>
<comment type="caution">
    <text evidence="7">The sequence shown here is derived from an EMBL/GenBank/DDBJ whole genome shotgun (WGS) entry which is preliminary data.</text>
</comment>
<feature type="compositionally biased region" description="Low complexity" evidence="5">
    <location>
        <begin position="3656"/>
        <end position="3669"/>
    </location>
</feature>
<keyword evidence="1" id="KW-0547">Nucleotide-binding</keyword>
<name>A0A3R7IZ89_9STRA</name>
<feature type="domain" description="DNA mismatch repair proteins mutS family" evidence="6">
    <location>
        <begin position="639"/>
        <end position="655"/>
    </location>
</feature>
<feature type="region of interest" description="Disordered" evidence="5">
    <location>
        <begin position="2571"/>
        <end position="2601"/>
    </location>
</feature>
<proteinExistence type="predicted"/>
<dbReference type="PROSITE" id="PS00486">
    <property type="entry name" value="DNA_MISMATCH_REPAIR_2"/>
    <property type="match status" value="1"/>
</dbReference>
<dbReference type="Gene3D" id="3.30.420.110">
    <property type="entry name" value="MutS, connector domain"/>
    <property type="match status" value="1"/>
</dbReference>
<dbReference type="PROSITE" id="PS50077">
    <property type="entry name" value="HEAT_REPEAT"/>
    <property type="match status" value="1"/>
</dbReference>
<evidence type="ECO:0000256" key="5">
    <source>
        <dbReference type="SAM" id="MobiDB-lite"/>
    </source>
</evidence>
<feature type="compositionally biased region" description="Polar residues" evidence="5">
    <location>
        <begin position="756"/>
        <end position="765"/>
    </location>
</feature>
<dbReference type="SMART" id="SM00533">
    <property type="entry name" value="MUTSd"/>
    <property type="match status" value="1"/>
</dbReference>
<feature type="region of interest" description="Disordered" evidence="5">
    <location>
        <begin position="3731"/>
        <end position="3786"/>
    </location>
</feature>
<dbReference type="PANTHER" id="PTHR17695:SF11">
    <property type="entry name" value="SMALL SUBUNIT PROCESSOME COMPONENT 20 HOMOLOG"/>
    <property type="match status" value="1"/>
</dbReference>
<dbReference type="InterPro" id="IPR052575">
    <property type="entry name" value="SSU_processome_comp_20"/>
</dbReference>
<dbReference type="InterPro" id="IPR036187">
    <property type="entry name" value="DNA_mismatch_repair_MutS_sf"/>
</dbReference>
<keyword evidence="3" id="KW-0238">DNA-binding</keyword>
<dbReference type="GO" id="GO:0005524">
    <property type="term" value="F:ATP binding"/>
    <property type="evidence" value="ECO:0007669"/>
    <property type="project" value="UniProtKB-KW"/>
</dbReference>
<dbReference type="EMBL" id="MBAD02000661">
    <property type="protein sequence ID" value="RLN64517.1"/>
    <property type="molecule type" value="Genomic_DNA"/>
</dbReference>
<dbReference type="InterPro" id="IPR016024">
    <property type="entry name" value="ARM-type_fold"/>
</dbReference>
<dbReference type="GO" id="GO:0032040">
    <property type="term" value="C:small-subunit processome"/>
    <property type="evidence" value="ECO:0007669"/>
    <property type="project" value="TreeGrafter"/>
</dbReference>
<feature type="region of interest" description="Disordered" evidence="5">
    <location>
        <begin position="752"/>
        <end position="784"/>
    </location>
</feature>
<evidence type="ECO:0000256" key="3">
    <source>
        <dbReference type="ARBA" id="ARBA00023125"/>
    </source>
</evidence>
<dbReference type="Pfam" id="PF00488">
    <property type="entry name" value="MutS_V"/>
    <property type="match status" value="1"/>
</dbReference>
<dbReference type="Pfam" id="PF20416">
    <property type="entry name" value="UTP20"/>
    <property type="match status" value="1"/>
</dbReference>
<keyword evidence="2" id="KW-0067">ATP-binding</keyword>
<gene>
    <name evidence="7" type="ORF">BBJ29_001096</name>
</gene>
<feature type="region of interest" description="Disordered" evidence="5">
    <location>
        <begin position="809"/>
        <end position="837"/>
    </location>
</feature>
<evidence type="ECO:0000256" key="4">
    <source>
        <dbReference type="PROSITE-ProRule" id="PRU00103"/>
    </source>
</evidence>
<dbReference type="SUPFAM" id="SSF52540">
    <property type="entry name" value="P-loop containing nucleoside triphosphate hydrolases"/>
    <property type="match status" value="1"/>
</dbReference>
<reference evidence="7 8" key="1">
    <citation type="submission" date="2018-07" db="EMBL/GenBank/DDBJ databases">
        <title>Genome sequencing of oomycete isolates from Chile give support for New Zealand origin for Phytophthora kernoviae and make available the first Nothophytophthora sp. genome.</title>
        <authorList>
            <person name="Studholme D.J."/>
            <person name="Sanfuentes E."/>
            <person name="Panda P."/>
            <person name="Hill R."/>
            <person name="Sambles C."/>
            <person name="Grant M."/>
            <person name="Williams N.M."/>
            <person name="Mcdougal R.L."/>
        </authorList>
    </citation>
    <scope>NUCLEOTIDE SEQUENCE [LARGE SCALE GENOMIC DNA]</scope>
    <source>
        <strain evidence="7">Chile7</strain>
    </source>
</reference>
<dbReference type="SMART" id="SM00534">
    <property type="entry name" value="MUTSac"/>
    <property type="match status" value="1"/>
</dbReference>
<accession>A0A3R7IZ89</accession>
<dbReference type="InterPro" id="IPR057525">
    <property type="entry name" value="UTP20_C"/>
</dbReference>